<dbReference type="AlphaFoldDB" id="A0A443SJ81"/>
<reference evidence="1 2" key="1">
    <citation type="journal article" date="2018" name="Gigascience">
        <title>Genomes of trombidid mites reveal novel predicted allergens and laterally-transferred genes associated with secondary metabolism.</title>
        <authorList>
            <person name="Dong X."/>
            <person name="Chaisiri K."/>
            <person name="Xia D."/>
            <person name="Armstrong S.D."/>
            <person name="Fang Y."/>
            <person name="Donnelly M.J."/>
            <person name="Kadowaki T."/>
            <person name="McGarry J.W."/>
            <person name="Darby A.C."/>
            <person name="Makepeace B.L."/>
        </authorList>
    </citation>
    <scope>NUCLEOTIDE SEQUENCE [LARGE SCALE GENOMIC DNA]</scope>
    <source>
        <strain evidence="1">UoL-UT</strain>
    </source>
</reference>
<organism evidence="1 2">
    <name type="scientific">Leptotrombidium deliense</name>
    <dbReference type="NCBI Taxonomy" id="299467"/>
    <lineage>
        <taxon>Eukaryota</taxon>
        <taxon>Metazoa</taxon>
        <taxon>Ecdysozoa</taxon>
        <taxon>Arthropoda</taxon>
        <taxon>Chelicerata</taxon>
        <taxon>Arachnida</taxon>
        <taxon>Acari</taxon>
        <taxon>Acariformes</taxon>
        <taxon>Trombidiformes</taxon>
        <taxon>Prostigmata</taxon>
        <taxon>Anystina</taxon>
        <taxon>Parasitengona</taxon>
        <taxon>Trombiculoidea</taxon>
        <taxon>Trombiculidae</taxon>
        <taxon>Leptotrombidium</taxon>
    </lineage>
</organism>
<dbReference type="OrthoDB" id="10055976at2759"/>
<dbReference type="EMBL" id="NCKV01001919">
    <property type="protein sequence ID" value="RWS27570.1"/>
    <property type="molecule type" value="Genomic_DNA"/>
</dbReference>
<dbReference type="Gene3D" id="1.20.1440.160">
    <property type="entry name" value="Tumor necrosis factor alpha-induced protein 8-like"/>
    <property type="match status" value="1"/>
</dbReference>
<dbReference type="PANTHER" id="PTHR12757:SF1">
    <property type="entry name" value="PROTEIN SALIVARY GLANDS MARRED"/>
    <property type="match status" value="1"/>
</dbReference>
<name>A0A443SJ81_9ACAR</name>
<dbReference type="GO" id="GO:0005737">
    <property type="term" value="C:cytoplasm"/>
    <property type="evidence" value="ECO:0007669"/>
    <property type="project" value="TreeGrafter"/>
</dbReference>
<evidence type="ECO:0000313" key="1">
    <source>
        <dbReference type="EMBL" id="RWS27570.1"/>
    </source>
</evidence>
<protein>
    <submittedName>
        <fullName evidence="1">Tumor necrosis factor: alpha-induced protein 8-like protein</fullName>
    </submittedName>
</protein>
<dbReference type="FunFam" id="1.20.1440.160:FF:000001">
    <property type="entry name" value="Tumor necrosis factor alpha-induced protein 8-like 1"/>
    <property type="match status" value="1"/>
</dbReference>
<accession>A0A443SJ81</accession>
<gene>
    <name evidence="1" type="ORF">B4U80_10990</name>
</gene>
<keyword evidence="2" id="KW-1185">Reference proteome</keyword>
<proteinExistence type="predicted"/>
<dbReference type="InterPro" id="IPR008477">
    <property type="entry name" value="TNFAIP8-like"/>
</dbReference>
<dbReference type="VEuPathDB" id="VectorBase:LDEU004468"/>
<dbReference type="PANTHER" id="PTHR12757">
    <property type="entry name" value="TUMOR NECROSIS FACTOR INDUCED PROTEIN"/>
    <property type="match status" value="1"/>
</dbReference>
<dbReference type="InterPro" id="IPR038355">
    <property type="entry name" value="TNFAIP8_sf"/>
</dbReference>
<comment type="caution">
    <text evidence="1">The sequence shown here is derived from an EMBL/GenBank/DDBJ whole genome shotgun (WGS) entry which is preliminary data.</text>
</comment>
<dbReference type="GO" id="GO:0042981">
    <property type="term" value="P:regulation of apoptotic process"/>
    <property type="evidence" value="ECO:0007669"/>
    <property type="project" value="InterPro"/>
</dbReference>
<dbReference type="Proteomes" id="UP000288716">
    <property type="component" value="Unassembled WGS sequence"/>
</dbReference>
<sequence>MKEESSYDKLCTFKVKFIFRINCSSLQNAINLRNCAVVTGSKYKGSRFVRREVSLKIRAKDIALKVEKKLLSRMNNKSVAKLFLNDDAANLLDNVYRLIKLNSKTKKDAQKVIKDLVKITMKIGLLHRNDQFDGDEIKIAQSFKQSFNALAMTIVSFHEVEFSYDRAFIIESLNKNREKLKSLVLKHLSDKSMRRIDNVFNTFTDGNLLDDTFKSKEGEIVQLRSNIVADIHSLLEAGNL</sequence>
<evidence type="ECO:0000313" key="2">
    <source>
        <dbReference type="Proteomes" id="UP000288716"/>
    </source>
</evidence>
<dbReference type="Pfam" id="PF05527">
    <property type="entry name" value="TNFAIP8"/>
    <property type="match status" value="1"/>
</dbReference>